<name>A0AAD7UT23_9FUNG</name>
<dbReference type="InterPro" id="IPR032675">
    <property type="entry name" value="LRR_dom_sf"/>
</dbReference>
<evidence type="ECO:0000313" key="2">
    <source>
        <dbReference type="EMBL" id="KAJ8651960.1"/>
    </source>
</evidence>
<dbReference type="PROSITE" id="PS50181">
    <property type="entry name" value="FBOX"/>
    <property type="match status" value="1"/>
</dbReference>
<dbReference type="InterPro" id="IPR001810">
    <property type="entry name" value="F-box_dom"/>
</dbReference>
<dbReference type="AlphaFoldDB" id="A0AAD7UT23"/>
<evidence type="ECO:0000313" key="3">
    <source>
        <dbReference type="Proteomes" id="UP001234581"/>
    </source>
</evidence>
<dbReference type="GeneID" id="83219794"/>
<keyword evidence="3" id="KW-1185">Reference proteome</keyword>
<sequence>MPIPRKLCEQALIFVVIHSALLLSYSHCRCIAILYSCNELSPMMHVLVTVPWSTKVPIVLFSLTSLRSSIYRMTIQQQRHLVDVLPFEVLSNIFALLSRIQVHECMLVCRQWHTSVPELACHCFRHLRLDGRKDYQGYVGLLPRVCNYANVVTLHDYGMVDLNASKVGDLLIHHCPNLEILEIEDSHIHEHLGPFLEKLPSIRHLKIIRPASIPSPLHEIIHSIASYCPQLVSLSATRAKPSVVNGIHPPVKESTLIGLRHLDLQRSGLSVLQLETVLKRCPNLRTLIVDSQDDMGKGKETLARHCPKIQHFSLCYQPPHTLYLPIPLPSDDDDIAEDEGNYQGDCIALKGLWIHGFHARFFLDQTHLHYLRLEQYRKWGTLDVTTCTTITQLVQQNVNTLEHIDLGSDVDMLHTLCESLPSMSNLKSFRFSFDGRTRAFVDNSSPVDLLEKIGKVASSHPTLTSIHITVIAIGLKSSVLSAMSRIPLLKQLHMCYRVIAPADLEALFHNASSLEHVTLTARHLEITNKMFVELAKLNLDHASFFSDRTTTMSALGLRHFVDQHAGALYRMSIMGNIQPDDDGKCLDYAREKLGERFNYGNPCPFFEYT</sequence>
<comment type="caution">
    <text evidence="2">The sequence shown here is derived from an EMBL/GenBank/DDBJ whole genome shotgun (WGS) entry which is preliminary data.</text>
</comment>
<dbReference type="RefSeq" id="XP_058336874.1">
    <property type="nucleotide sequence ID" value="XM_058492351.1"/>
</dbReference>
<evidence type="ECO:0000259" key="1">
    <source>
        <dbReference type="PROSITE" id="PS50181"/>
    </source>
</evidence>
<gene>
    <name evidence="2" type="ORF">O0I10_012449</name>
</gene>
<dbReference type="PANTHER" id="PTHR38926">
    <property type="entry name" value="F-BOX DOMAIN CONTAINING PROTEIN, EXPRESSED"/>
    <property type="match status" value="1"/>
</dbReference>
<dbReference type="PANTHER" id="PTHR38926:SF72">
    <property type="entry name" value="IM:7136021-RELATED"/>
    <property type="match status" value="1"/>
</dbReference>
<dbReference type="Proteomes" id="UP001234581">
    <property type="component" value="Unassembled WGS sequence"/>
</dbReference>
<accession>A0AAD7UT23</accession>
<dbReference type="Gene3D" id="3.80.10.10">
    <property type="entry name" value="Ribonuclease Inhibitor"/>
    <property type="match status" value="2"/>
</dbReference>
<organism evidence="2 3">
    <name type="scientific">Lichtheimia ornata</name>
    <dbReference type="NCBI Taxonomy" id="688661"/>
    <lineage>
        <taxon>Eukaryota</taxon>
        <taxon>Fungi</taxon>
        <taxon>Fungi incertae sedis</taxon>
        <taxon>Mucoromycota</taxon>
        <taxon>Mucoromycotina</taxon>
        <taxon>Mucoromycetes</taxon>
        <taxon>Mucorales</taxon>
        <taxon>Lichtheimiaceae</taxon>
        <taxon>Lichtheimia</taxon>
    </lineage>
</organism>
<dbReference type="EMBL" id="JARTCD010000127">
    <property type="protein sequence ID" value="KAJ8651960.1"/>
    <property type="molecule type" value="Genomic_DNA"/>
</dbReference>
<feature type="domain" description="F-box" evidence="1">
    <location>
        <begin position="79"/>
        <end position="127"/>
    </location>
</feature>
<dbReference type="SMART" id="SM00256">
    <property type="entry name" value="FBOX"/>
    <property type="match status" value="1"/>
</dbReference>
<protein>
    <recommendedName>
        <fullName evidence="1">F-box domain-containing protein</fullName>
    </recommendedName>
</protein>
<dbReference type="SUPFAM" id="SSF52047">
    <property type="entry name" value="RNI-like"/>
    <property type="match status" value="2"/>
</dbReference>
<dbReference type="Gene3D" id="1.20.1280.50">
    <property type="match status" value="1"/>
</dbReference>
<dbReference type="Pfam" id="PF12937">
    <property type="entry name" value="F-box-like"/>
    <property type="match status" value="1"/>
</dbReference>
<reference evidence="2 3" key="1">
    <citation type="submission" date="2023-03" db="EMBL/GenBank/DDBJ databases">
        <title>Genome sequence of Lichtheimia ornata CBS 291.66.</title>
        <authorList>
            <person name="Mohabir J.T."/>
            <person name="Shea T.P."/>
            <person name="Kurbessoian T."/>
            <person name="Berby B."/>
            <person name="Fontaine J."/>
            <person name="Livny J."/>
            <person name="Gnirke A."/>
            <person name="Stajich J.E."/>
            <person name="Cuomo C.A."/>
        </authorList>
    </citation>
    <scope>NUCLEOTIDE SEQUENCE [LARGE SCALE GENOMIC DNA]</scope>
    <source>
        <strain evidence="2">CBS 291.66</strain>
    </source>
</reference>
<proteinExistence type="predicted"/>